<organism evidence="2 3">
    <name type="scientific">Ravibacter arvi</name>
    <dbReference type="NCBI Taxonomy" id="2051041"/>
    <lineage>
        <taxon>Bacteria</taxon>
        <taxon>Pseudomonadati</taxon>
        <taxon>Bacteroidota</taxon>
        <taxon>Cytophagia</taxon>
        <taxon>Cytophagales</taxon>
        <taxon>Spirosomataceae</taxon>
        <taxon>Ravibacter</taxon>
    </lineage>
</organism>
<sequence length="129" mass="14435">MIKAQHSENHSNADYVGITGSVLCIIHCIATPLLALSSSVFFKDTLSEGMHLLGFVFILINGVAVYYATRNGHSTWLNRFLWGAFAVFAASLLLEESNEVFHYLGYFGSFLLIVGHSLNLYLCRRVHKH</sequence>
<evidence type="ECO:0000256" key="1">
    <source>
        <dbReference type="SAM" id="Phobius"/>
    </source>
</evidence>
<keyword evidence="3" id="KW-1185">Reference proteome</keyword>
<dbReference type="InterPro" id="IPR004891">
    <property type="entry name" value="Mercury-R_MerC"/>
</dbReference>
<feature type="transmembrane region" description="Helical" evidence="1">
    <location>
        <begin position="76"/>
        <end position="94"/>
    </location>
</feature>
<comment type="caution">
    <text evidence="2">The sequence shown here is derived from an EMBL/GenBank/DDBJ whole genome shotgun (WGS) entry which is preliminary data.</text>
</comment>
<dbReference type="Proteomes" id="UP001501508">
    <property type="component" value="Unassembled WGS sequence"/>
</dbReference>
<dbReference type="Pfam" id="PF03203">
    <property type="entry name" value="MerC"/>
    <property type="match status" value="1"/>
</dbReference>
<gene>
    <name evidence="2" type="ORF">GCM10023091_08860</name>
</gene>
<keyword evidence="1" id="KW-0472">Membrane</keyword>
<dbReference type="RefSeq" id="WP_345026860.1">
    <property type="nucleotide sequence ID" value="NZ_BAABEY010000010.1"/>
</dbReference>
<evidence type="ECO:0008006" key="4">
    <source>
        <dbReference type="Google" id="ProtNLM"/>
    </source>
</evidence>
<name>A0ABP8LTL2_9BACT</name>
<reference evidence="3" key="1">
    <citation type="journal article" date="2019" name="Int. J. Syst. Evol. Microbiol.">
        <title>The Global Catalogue of Microorganisms (GCM) 10K type strain sequencing project: providing services to taxonomists for standard genome sequencing and annotation.</title>
        <authorList>
            <consortium name="The Broad Institute Genomics Platform"/>
            <consortium name="The Broad Institute Genome Sequencing Center for Infectious Disease"/>
            <person name="Wu L."/>
            <person name="Ma J."/>
        </authorList>
    </citation>
    <scope>NUCLEOTIDE SEQUENCE [LARGE SCALE GENOMIC DNA]</scope>
    <source>
        <strain evidence="3">JCM 31920</strain>
    </source>
</reference>
<evidence type="ECO:0000313" key="2">
    <source>
        <dbReference type="EMBL" id="GAA4434213.1"/>
    </source>
</evidence>
<feature type="transmembrane region" description="Helical" evidence="1">
    <location>
        <begin position="12"/>
        <end position="37"/>
    </location>
</feature>
<keyword evidence="1" id="KW-1133">Transmembrane helix</keyword>
<accession>A0ABP8LTL2</accession>
<keyword evidence="1" id="KW-0812">Transmembrane</keyword>
<evidence type="ECO:0000313" key="3">
    <source>
        <dbReference type="Proteomes" id="UP001501508"/>
    </source>
</evidence>
<feature type="transmembrane region" description="Helical" evidence="1">
    <location>
        <begin position="49"/>
        <end position="69"/>
    </location>
</feature>
<proteinExistence type="predicted"/>
<dbReference type="EMBL" id="BAABEY010000010">
    <property type="protein sequence ID" value="GAA4434213.1"/>
    <property type="molecule type" value="Genomic_DNA"/>
</dbReference>
<protein>
    <recommendedName>
        <fullName evidence="4">MerC domain-containing protein</fullName>
    </recommendedName>
</protein>
<feature type="transmembrane region" description="Helical" evidence="1">
    <location>
        <begin position="100"/>
        <end position="122"/>
    </location>
</feature>